<sequence length="82" mass="9609">MKCPIWDCESSLYEAFELDSSSTRLTLPLQQLSSKQQHRLHSMSKLSRSLNRLVRMVFWLKPTPGGATLFLFEQHHERGYDL</sequence>
<dbReference type="AlphaFoldDB" id="A0AAV9B9A3"/>
<organism evidence="1 2">
    <name type="scientific">Acorus gramineus</name>
    <name type="common">Dwarf sweet flag</name>
    <dbReference type="NCBI Taxonomy" id="55184"/>
    <lineage>
        <taxon>Eukaryota</taxon>
        <taxon>Viridiplantae</taxon>
        <taxon>Streptophyta</taxon>
        <taxon>Embryophyta</taxon>
        <taxon>Tracheophyta</taxon>
        <taxon>Spermatophyta</taxon>
        <taxon>Magnoliopsida</taxon>
        <taxon>Liliopsida</taxon>
        <taxon>Acoraceae</taxon>
        <taxon>Acorus</taxon>
    </lineage>
</organism>
<keyword evidence="2" id="KW-1185">Reference proteome</keyword>
<evidence type="ECO:0000313" key="2">
    <source>
        <dbReference type="Proteomes" id="UP001179952"/>
    </source>
</evidence>
<evidence type="ECO:0000313" key="1">
    <source>
        <dbReference type="EMBL" id="KAK1273284.1"/>
    </source>
</evidence>
<gene>
    <name evidence="1" type="ORF">QJS04_geneDACA009590</name>
</gene>
<proteinExistence type="predicted"/>
<reference evidence="1" key="2">
    <citation type="submission" date="2023-06" db="EMBL/GenBank/DDBJ databases">
        <authorList>
            <person name="Ma L."/>
            <person name="Liu K.-W."/>
            <person name="Li Z."/>
            <person name="Hsiao Y.-Y."/>
            <person name="Qi Y."/>
            <person name="Fu T."/>
            <person name="Tang G."/>
            <person name="Zhang D."/>
            <person name="Sun W.-H."/>
            <person name="Liu D.-K."/>
            <person name="Li Y."/>
            <person name="Chen G.-Z."/>
            <person name="Liu X.-D."/>
            <person name="Liao X.-Y."/>
            <person name="Jiang Y.-T."/>
            <person name="Yu X."/>
            <person name="Hao Y."/>
            <person name="Huang J."/>
            <person name="Zhao X.-W."/>
            <person name="Ke S."/>
            <person name="Chen Y.-Y."/>
            <person name="Wu W.-L."/>
            <person name="Hsu J.-L."/>
            <person name="Lin Y.-F."/>
            <person name="Huang M.-D."/>
            <person name="Li C.-Y."/>
            <person name="Huang L."/>
            <person name="Wang Z.-W."/>
            <person name="Zhao X."/>
            <person name="Zhong W.-Y."/>
            <person name="Peng D.-H."/>
            <person name="Ahmad S."/>
            <person name="Lan S."/>
            <person name="Zhang J.-S."/>
            <person name="Tsai W.-C."/>
            <person name="Van De Peer Y."/>
            <person name="Liu Z.-J."/>
        </authorList>
    </citation>
    <scope>NUCLEOTIDE SEQUENCE</scope>
    <source>
        <strain evidence="1">SCP</strain>
        <tissue evidence="1">Leaves</tissue>
    </source>
</reference>
<name>A0AAV9B9A3_ACOGR</name>
<dbReference type="Proteomes" id="UP001179952">
    <property type="component" value="Unassembled WGS sequence"/>
</dbReference>
<comment type="caution">
    <text evidence="1">The sequence shown here is derived from an EMBL/GenBank/DDBJ whole genome shotgun (WGS) entry which is preliminary data.</text>
</comment>
<reference evidence="1" key="1">
    <citation type="journal article" date="2023" name="Nat. Commun.">
        <title>Diploid and tetraploid genomes of Acorus and the evolution of monocots.</title>
        <authorList>
            <person name="Ma L."/>
            <person name="Liu K.W."/>
            <person name="Li Z."/>
            <person name="Hsiao Y.Y."/>
            <person name="Qi Y."/>
            <person name="Fu T."/>
            <person name="Tang G.D."/>
            <person name="Zhang D."/>
            <person name="Sun W.H."/>
            <person name="Liu D.K."/>
            <person name="Li Y."/>
            <person name="Chen G.Z."/>
            <person name="Liu X.D."/>
            <person name="Liao X.Y."/>
            <person name="Jiang Y.T."/>
            <person name="Yu X."/>
            <person name="Hao Y."/>
            <person name="Huang J."/>
            <person name="Zhao X.W."/>
            <person name="Ke S."/>
            <person name="Chen Y.Y."/>
            <person name="Wu W.L."/>
            <person name="Hsu J.L."/>
            <person name="Lin Y.F."/>
            <person name="Huang M.D."/>
            <person name="Li C.Y."/>
            <person name="Huang L."/>
            <person name="Wang Z.W."/>
            <person name="Zhao X."/>
            <person name="Zhong W.Y."/>
            <person name="Peng D.H."/>
            <person name="Ahmad S."/>
            <person name="Lan S."/>
            <person name="Zhang J.S."/>
            <person name="Tsai W.C."/>
            <person name="Van de Peer Y."/>
            <person name="Liu Z.J."/>
        </authorList>
    </citation>
    <scope>NUCLEOTIDE SEQUENCE</scope>
    <source>
        <strain evidence="1">SCP</strain>
    </source>
</reference>
<accession>A0AAV9B9A3</accession>
<protein>
    <submittedName>
        <fullName evidence="1">Uncharacterized protein</fullName>
    </submittedName>
</protein>
<dbReference type="EMBL" id="JAUJYN010000004">
    <property type="protein sequence ID" value="KAK1273284.1"/>
    <property type="molecule type" value="Genomic_DNA"/>
</dbReference>